<dbReference type="NCBIfam" id="NF002341">
    <property type="entry name" value="PRK01305.1-1"/>
    <property type="match status" value="1"/>
</dbReference>
<proteinExistence type="inferred from homology"/>
<dbReference type="STRING" id="1231391.GCA_000308195_03446"/>
<evidence type="ECO:0000256" key="2">
    <source>
        <dbReference type="ARBA" id="ARBA00022679"/>
    </source>
</evidence>
<gene>
    <name evidence="4" type="primary">bpt</name>
    <name evidence="7" type="ORF">C7440_0909</name>
</gene>
<dbReference type="Pfam" id="PF04377">
    <property type="entry name" value="ATE_C"/>
    <property type="match status" value="1"/>
</dbReference>
<evidence type="ECO:0000256" key="1">
    <source>
        <dbReference type="ARBA" id="ARBA00022490"/>
    </source>
</evidence>
<dbReference type="Proteomes" id="UP000246145">
    <property type="component" value="Unassembled WGS sequence"/>
</dbReference>
<comment type="catalytic activity">
    <reaction evidence="4">
        <text>N-terminal L-glutamyl-[protein] + L-leucyl-tRNA(Leu) = N-terminal L-leucyl-L-glutamyl-[protein] + tRNA(Leu) + H(+)</text>
        <dbReference type="Rhea" id="RHEA:50412"/>
        <dbReference type="Rhea" id="RHEA-COMP:9613"/>
        <dbReference type="Rhea" id="RHEA-COMP:9622"/>
        <dbReference type="Rhea" id="RHEA-COMP:12664"/>
        <dbReference type="Rhea" id="RHEA-COMP:12668"/>
        <dbReference type="ChEBI" id="CHEBI:15378"/>
        <dbReference type="ChEBI" id="CHEBI:64721"/>
        <dbReference type="ChEBI" id="CHEBI:78442"/>
        <dbReference type="ChEBI" id="CHEBI:78494"/>
        <dbReference type="ChEBI" id="CHEBI:133041"/>
        <dbReference type="EC" id="2.3.2.29"/>
    </reaction>
</comment>
<dbReference type="GO" id="GO:0004057">
    <property type="term" value="F:arginyl-tRNA--protein transferase activity"/>
    <property type="evidence" value="ECO:0007669"/>
    <property type="project" value="InterPro"/>
</dbReference>
<comment type="similarity">
    <text evidence="4">Belongs to the R-transferase family. Bpt subfamily.</text>
</comment>
<dbReference type="InterPro" id="IPR016181">
    <property type="entry name" value="Acyl_CoA_acyltransferase"/>
</dbReference>
<evidence type="ECO:0000259" key="6">
    <source>
        <dbReference type="Pfam" id="PF04377"/>
    </source>
</evidence>
<dbReference type="SUPFAM" id="SSF55729">
    <property type="entry name" value="Acyl-CoA N-acyltransferases (Nat)"/>
    <property type="match status" value="1"/>
</dbReference>
<dbReference type="PANTHER" id="PTHR21367:SF1">
    <property type="entry name" value="ARGINYL-TRNA--PROTEIN TRANSFERASE 1"/>
    <property type="match status" value="1"/>
</dbReference>
<dbReference type="NCBIfam" id="NF002342">
    <property type="entry name" value="PRK01305.1-3"/>
    <property type="match status" value="1"/>
</dbReference>
<dbReference type="PANTHER" id="PTHR21367">
    <property type="entry name" value="ARGININE-TRNA-PROTEIN TRANSFERASE 1"/>
    <property type="match status" value="1"/>
</dbReference>
<feature type="domain" description="N-end rule aminoacyl transferase C-terminal" evidence="6">
    <location>
        <begin position="110"/>
        <end position="231"/>
    </location>
</feature>
<reference evidence="7 8" key="1">
    <citation type="submission" date="2018-04" db="EMBL/GenBank/DDBJ databases">
        <title>Genomic Encyclopedia of Type Strains, Phase IV (KMG-IV): sequencing the most valuable type-strain genomes for metagenomic binning, comparative biology and taxonomic classification.</title>
        <authorList>
            <person name="Goeker M."/>
        </authorList>
    </citation>
    <scope>NUCLEOTIDE SEQUENCE [LARGE SCALE GENOMIC DNA]</scope>
    <source>
        <strain evidence="7 8">DSM 10065</strain>
    </source>
</reference>
<dbReference type="PIRSF" id="PIRSF037208">
    <property type="entry name" value="ATE_pro_prd"/>
    <property type="match status" value="1"/>
</dbReference>
<comment type="catalytic activity">
    <reaction evidence="4">
        <text>N-terminal L-aspartyl-[protein] + L-leucyl-tRNA(Leu) = N-terminal L-leucyl-L-aspartyl-[protein] + tRNA(Leu) + H(+)</text>
        <dbReference type="Rhea" id="RHEA:50420"/>
        <dbReference type="Rhea" id="RHEA-COMP:9613"/>
        <dbReference type="Rhea" id="RHEA-COMP:9622"/>
        <dbReference type="Rhea" id="RHEA-COMP:12669"/>
        <dbReference type="Rhea" id="RHEA-COMP:12674"/>
        <dbReference type="ChEBI" id="CHEBI:15378"/>
        <dbReference type="ChEBI" id="CHEBI:64720"/>
        <dbReference type="ChEBI" id="CHEBI:78442"/>
        <dbReference type="ChEBI" id="CHEBI:78494"/>
        <dbReference type="ChEBI" id="CHEBI:133042"/>
        <dbReference type="EC" id="2.3.2.29"/>
    </reaction>
</comment>
<comment type="caution">
    <text evidence="7">The sequence shown here is derived from an EMBL/GenBank/DDBJ whole genome shotgun (WGS) entry which is preliminary data.</text>
</comment>
<name>A0A2U1CRI0_9BURK</name>
<keyword evidence="8" id="KW-1185">Reference proteome</keyword>
<dbReference type="HAMAP" id="MF_00689">
    <property type="entry name" value="Bpt"/>
    <property type="match status" value="1"/>
</dbReference>
<evidence type="ECO:0000313" key="7">
    <source>
        <dbReference type="EMBL" id="PVY68507.1"/>
    </source>
</evidence>
<accession>A0A2U1CRI0</accession>
<protein>
    <recommendedName>
        <fullName evidence="4">Aspartate/glutamate leucyltransferase</fullName>
        <ecNumber evidence="4">2.3.2.29</ecNumber>
    </recommendedName>
</protein>
<dbReference type="NCBIfam" id="NF002346">
    <property type="entry name" value="PRK01305.2-3"/>
    <property type="match status" value="1"/>
</dbReference>
<dbReference type="GO" id="GO:0005737">
    <property type="term" value="C:cytoplasm"/>
    <property type="evidence" value="ECO:0007669"/>
    <property type="project" value="UniProtKB-SubCell"/>
</dbReference>
<sequence length="239" mass="27804">MSHPTELTLKTLQFYSTASYPCSYIEGREARSQVAAPTHLIDAATYSHLVEKGFRRSGLFTYRPHCDACQACQPIRVDVERFQPSRTQKKLWRRHQHLRARNAPLEFEPEHFELYRRYVSTRHAGAGMDDNDQSQYTQFLLTTRVDTTLIEFRDESGVLQMVSIIDILDTGLSAVYTFFDPHAPGSLGTYGVLWQIDRCRAMGLPWLYLGYWIRESRKMAYKTQYRPCEILRGGHWSPL</sequence>
<evidence type="ECO:0000313" key="8">
    <source>
        <dbReference type="Proteomes" id="UP000246145"/>
    </source>
</evidence>
<dbReference type="AlphaFoldDB" id="A0A2U1CRI0"/>
<comment type="function">
    <text evidence="4">Functions in the N-end rule pathway of protein degradation where it conjugates Leu from its aminoacyl-tRNA to the N-termini of proteins containing an N-terminal aspartate or glutamate.</text>
</comment>
<organism evidence="7 8">
    <name type="scientific">Pusillimonas noertemannii</name>
    <dbReference type="NCBI Taxonomy" id="305977"/>
    <lineage>
        <taxon>Bacteria</taxon>
        <taxon>Pseudomonadati</taxon>
        <taxon>Pseudomonadota</taxon>
        <taxon>Betaproteobacteria</taxon>
        <taxon>Burkholderiales</taxon>
        <taxon>Alcaligenaceae</taxon>
        <taxon>Pusillimonas</taxon>
    </lineage>
</organism>
<dbReference type="InterPro" id="IPR007472">
    <property type="entry name" value="N-end_Aminoacyl_Trfase_C"/>
</dbReference>
<evidence type="ECO:0000256" key="3">
    <source>
        <dbReference type="ARBA" id="ARBA00023315"/>
    </source>
</evidence>
<dbReference type="EMBL" id="QEKO01000001">
    <property type="protein sequence ID" value="PVY68507.1"/>
    <property type="molecule type" value="Genomic_DNA"/>
</dbReference>
<dbReference type="InterPro" id="IPR017138">
    <property type="entry name" value="Asp_Glu_LeuTrfase"/>
</dbReference>
<keyword evidence="1 4" id="KW-0963">Cytoplasm</keyword>
<dbReference type="RefSeq" id="WP_116517606.1">
    <property type="nucleotide sequence ID" value="NZ_JACCEX010000001.1"/>
</dbReference>
<dbReference type="GO" id="GO:0071596">
    <property type="term" value="P:ubiquitin-dependent protein catabolic process via the N-end rule pathway"/>
    <property type="evidence" value="ECO:0007669"/>
    <property type="project" value="InterPro"/>
</dbReference>
<dbReference type="GO" id="GO:0008914">
    <property type="term" value="F:leucyl-tRNA--protein transferase activity"/>
    <property type="evidence" value="ECO:0007669"/>
    <property type="project" value="UniProtKB-UniRule"/>
</dbReference>
<keyword evidence="3 4" id="KW-0012">Acyltransferase</keyword>
<evidence type="ECO:0000256" key="4">
    <source>
        <dbReference type="HAMAP-Rule" id="MF_00689"/>
    </source>
</evidence>
<comment type="subcellular location">
    <subcellularLocation>
        <location evidence="4">Cytoplasm</location>
    </subcellularLocation>
</comment>
<feature type="domain" description="N-end aminoacyl transferase N-terminal" evidence="5">
    <location>
        <begin position="20"/>
        <end position="90"/>
    </location>
</feature>
<dbReference type="InterPro" id="IPR007471">
    <property type="entry name" value="N-end_Aminoacyl_Trfase_N"/>
</dbReference>
<dbReference type="Pfam" id="PF04376">
    <property type="entry name" value="ATE_N"/>
    <property type="match status" value="1"/>
</dbReference>
<evidence type="ECO:0000259" key="5">
    <source>
        <dbReference type="Pfam" id="PF04376"/>
    </source>
</evidence>
<dbReference type="EC" id="2.3.2.29" evidence="4"/>
<dbReference type="OrthoDB" id="9782022at2"/>
<dbReference type="InterPro" id="IPR030700">
    <property type="entry name" value="N-end_Aminoacyl_Trfase"/>
</dbReference>
<keyword evidence="2 4" id="KW-0808">Transferase</keyword>